<dbReference type="AlphaFoldDB" id="A0A0B2A9Z4"/>
<organism evidence="1 2">
    <name type="scientific">Microbacterium mangrovi</name>
    <dbReference type="NCBI Taxonomy" id="1348253"/>
    <lineage>
        <taxon>Bacteria</taxon>
        <taxon>Bacillati</taxon>
        <taxon>Actinomycetota</taxon>
        <taxon>Actinomycetes</taxon>
        <taxon>Micrococcales</taxon>
        <taxon>Microbacteriaceae</taxon>
        <taxon>Microbacterium</taxon>
    </lineage>
</organism>
<keyword evidence="2" id="KW-1185">Reference proteome</keyword>
<proteinExistence type="predicted"/>
<sequence length="104" mass="12051">MSRGAFSVFLREMAEQLPDAFTAAIAEVPEGMVTDLLRAMPARLERFADEFMKRWDSEHLGLRALPRFQGRTSVVRPDTGRIWEPGRWRGGRWTTGRYRSRPAR</sequence>
<gene>
    <name evidence="1" type="ORF">LK09_01400</name>
</gene>
<name>A0A0B2A9Z4_9MICO</name>
<evidence type="ECO:0000313" key="2">
    <source>
        <dbReference type="Proteomes" id="UP000031030"/>
    </source>
</evidence>
<accession>A0A0B2A9Z4</accession>
<evidence type="ECO:0000313" key="1">
    <source>
        <dbReference type="EMBL" id="KHK99994.1"/>
    </source>
</evidence>
<dbReference type="STRING" id="1348253.LK09_01400"/>
<dbReference type="EMBL" id="JTDK01000001">
    <property type="protein sequence ID" value="KHK99994.1"/>
    <property type="molecule type" value="Genomic_DNA"/>
</dbReference>
<comment type="caution">
    <text evidence="1">The sequence shown here is derived from an EMBL/GenBank/DDBJ whole genome shotgun (WGS) entry which is preliminary data.</text>
</comment>
<protein>
    <submittedName>
        <fullName evidence="1">Uncharacterized protein</fullName>
    </submittedName>
</protein>
<reference evidence="1 2" key="1">
    <citation type="submission" date="2014-11" db="EMBL/GenBank/DDBJ databases">
        <title>Genome sequence of Microbacterium mangrovi MUSC 115(T).</title>
        <authorList>
            <person name="Lee L.-H."/>
        </authorList>
    </citation>
    <scope>NUCLEOTIDE SEQUENCE [LARGE SCALE GENOMIC DNA]</scope>
    <source>
        <strain evidence="1 2">MUSC 115</strain>
    </source>
</reference>
<dbReference type="Proteomes" id="UP000031030">
    <property type="component" value="Unassembled WGS sequence"/>
</dbReference>